<feature type="region of interest" description="Disordered" evidence="1">
    <location>
        <begin position="40"/>
        <end position="78"/>
    </location>
</feature>
<dbReference type="AlphaFoldDB" id="A0A9W4GR11"/>
<evidence type="ECO:0000313" key="2">
    <source>
        <dbReference type="EMBL" id="CAG6394189.1"/>
    </source>
</evidence>
<sequence length="78" mass="8501">MRPHHALLRPLCAPAHAGEAISAHRDYEIMTSSVTRSVRPRGLMTEDLSRRPTWSRTSGRAVAPRCPAGARGRGGRSV</sequence>
<reference evidence="2" key="1">
    <citation type="submission" date="2021-05" db="EMBL/GenBank/DDBJ databases">
        <authorList>
            <person name="Arsene-Ploetze F."/>
        </authorList>
    </citation>
    <scope>NUCLEOTIDE SEQUENCE</scope>
    <source>
        <strain evidence="2">DSM 42138</strain>
    </source>
</reference>
<protein>
    <submittedName>
        <fullName evidence="2">Uncharacterized protein</fullName>
    </submittedName>
</protein>
<comment type="caution">
    <text evidence="2">The sequence shown here is derived from an EMBL/GenBank/DDBJ whole genome shotgun (WGS) entry which is preliminary data.</text>
</comment>
<name>A0A9W4GR11_9ACTN</name>
<dbReference type="Proteomes" id="UP001152519">
    <property type="component" value="Unassembled WGS sequence"/>
</dbReference>
<proteinExistence type="predicted"/>
<dbReference type="EMBL" id="CAJSLV010000054">
    <property type="protein sequence ID" value="CAG6394189.1"/>
    <property type="molecule type" value="Genomic_DNA"/>
</dbReference>
<gene>
    <name evidence="2" type="ORF">SCOCK_250008</name>
</gene>
<keyword evidence="3" id="KW-1185">Reference proteome</keyword>
<accession>A0A9W4GR11</accession>
<organism evidence="2 3">
    <name type="scientific">Actinacidiphila cocklensis</name>
    <dbReference type="NCBI Taxonomy" id="887465"/>
    <lineage>
        <taxon>Bacteria</taxon>
        <taxon>Bacillati</taxon>
        <taxon>Actinomycetota</taxon>
        <taxon>Actinomycetes</taxon>
        <taxon>Kitasatosporales</taxon>
        <taxon>Streptomycetaceae</taxon>
        <taxon>Actinacidiphila</taxon>
    </lineage>
</organism>
<evidence type="ECO:0000313" key="3">
    <source>
        <dbReference type="Proteomes" id="UP001152519"/>
    </source>
</evidence>
<evidence type="ECO:0000256" key="1">
    <source>
        <dbReference type="SAM" id="MobiDB-lite"/>
    </source>
</evidence>
<feature type="compositionally biased region" description="Low complexity" evidence="1">
    <location>
        <begin position="59"/>
        <end position="70"/>
    </location>
</feature>